<dbReference type="EMBL" id="JZEX01000061">
    <property type="protein sequence ID" value="KKB12579.1"/>
    <property type="molecule type" value="Genomic_DNA"/>
</dbReference>
<feature type="region of interest" description="Disordered" evidence="2">
    <location>
        <begin position="354"/>
        <end position="375"/>
    </location>
</feature>
<dbReference type="OrthoDB" id="7826912at2"/>
<keyword evidence="3" id="KW-0812">Transmembrane</keyword>
<feature type="coiled-coil region" evidence="1">
    <location>
        <begin position="189"/>
        <end position="262"/>
    </location>
</feature>
<dbReference type="RefSeq" id="WP_046107789.1">
    <property type="nucleotide sequence ID" value="NZ_JZEX01000061.1"/>
</dbReference>
<evidence type="ECO:0000313" key="5">
    <source>
        <dbReference type="Proteomes" id="UP000033632"/>
    </source>
</evidence>
<dbReference type="STRING" id="443610.VE25_06555"/>
<gene>
    <name evidence="4" type="ORF">VE25_06555</name>
</gene>
<feature type="compositionally biased region" description="Low complexity" evidence="2">
    <location>
        <begin position="357"/>
        <end position="368"/>
    </location>
</feature>
<organism evidence="4 5">
    <name type="scientific">Devosia geojensis</name>
    <dbReference type="NCBI Taxonomy" id="443610"/>
    <lineage>
        <taxon>Bacteria</taxon>
        <taxon>Pseudomonadati</taxon>
        <taxon>Pseudomonadota</taxon>
        <taxon>Alphaproteobacteria</taxon>
        <taxon>Hyphomicrobiales</taxon>
        <taxon>Devosiaceae</taxon>
        <taxon>Devosia</taxon>
    </lineage>
</organism>
<keyword evidence="3" id="KW-0472">Membrane</keyword>
<keyword evidence="3" id="KW-1133">Transmembrane helix</keyword>
<evidence type="ECO:0000256" key="2">
    <source>
        <dbReference type="SAM" id="MobiDB-lite"/>
    </source>
</evidence>
<reference evidence="4 5" key="1">
    <citation type="submission" date="2015-03" db="EMBL/GenBank/DDBJ databases">
        <authorList>
            <person name="Hassan Y.I."/>
            <person name="Lepp D."/>
            <person name="Li X.-Z."/>
            <person name="Zhou T."/>
        </authorList>
    </citation>
    <scope>NUCLEOTIDE SEQUENCE [LARGE SCALE GENOMIC DNA]</scope>
    <source>
        <strain evidence="4 5">BD-c194</strain>
    </source>
</reference>
<evidence type="ECO:0000256" key="1">
    <source>
        <dbReference type="SAM" id="Coils"/>
    </source>
</evidence>
<name>A0A0F5FUP9_9HYPH</name>
<proteinExistence type="predicted"/>
<accession>A0A0F5FUP9</accession>
<evidence type="ECO:0000256" key="3">
    <source>
        <dbReference type="SAM" id="Phobius"/>
    </source>
</evidence>
<keyword evidence="5" id="KW-1185">Reference proteome</keyword>
<feature type="coiled-coil region" evidence="1">
    <location>
        <begin position="50"/>
        <end position="137"/>
    </location>
</feature>
<protein>
    <submittedName>
        <fullName evidence="4">Uncharacterized protein</fullName>
    </submittedName>
</protein>
<sequence>MLGMLIENVMYFALGALVTALLALIVLPAVWRRAVRLTRRRIEAATPMTMAELRADKDQLRAQFALTTRRLEMQVEQLRGKLAEQLSEAGTRETDLAGIRAERGKHAEITRELETRVADLRARVAEYERETADLAQRLRIRDRDVAARVAELAQLRAALAADLPEATGDAVRELSGDYDEDTGRLAASLAIERKRARFLEEQATALIERLESTNRRSERAAAIAEMRRALARPNGKPDADELVAAEATIASAETRLNALLAETGKFAERPLAETLNLEEQLGVLRARIDNIESTVLADWAEGRADKTALREQLGDIAADVSRIVYAAEGQDPAREEESLFDRVQRFADDGVKVDTLPAKPARSARPPKTQGKLSDRMAALSEILGS</sequence>
<feature type="transmembrane region" description="Helical" evidence="3">
    <location>
        <begin position="12"/>
        <end position="31"/>
    </location>
</feature>
<dbReference type="PATRIC" id="fig|443610.3.peg.3865"/>
<comment type="caution">
    <text evidence="4">The sequence shown here is derived from an EMBL/GenBank/DDBJ whole genome shotgun (WGS) entry which is preliminary data.</text>
</comment>
<dbReference type="Proteomes" id="UP000033632">
    <property type="component" value="Unassembled WGS sequence"/>
</dbReference>
<keyword evidence="1" id="KW-0175">Coiled coil</keyword>
<dbReference type="AlphaFoldDB" id="A0A0F5FUP9"/>
<evidence type="ECO:0000313" key="4">
    <source>
        <dbReference type="EMBL" id="KKB12579.1"/>
    </source>
</evidence>